<sequence>MKEDSPRMFRPVCLGDDTPFELQLLVKGSARSPRRKKQIDTRKKISAPGLYLQCMYFARRQAFREAIVKAVMASGGEERISSADVPFDDERTISRYYFYVAHGMDLNLTEPMDSSWLDSILAKIQLPHCGPFQMPHPVYVRGCTLTHTATPERLRRQEGARRLLAREVREQYLQAVRKAVVDFALQDPFDADVRDVVAAARERDSAARRELRETSATWRDGYEAARYAIARDLHILNPCHVAASRLWHTRPYQNLRLLNVAELPEKMELMEFRTLVLRNIEKTRDFLKNEWLSAIQSLLVKCDRRNQMPKPRERRRNRSFYNSLAVVMGNQLQSLCIRSIEDYTSLICDPEVRTSASECRC</sequence>
<keyword evidence="2" id="KW-1185">Reference proteome</keyword>
<gene>
    <name evidence="1" type="ORF">PR048_023175</name>
</gene>
<evidence type="ECO:0000313" key="2">
    <source>
        <dbReference type="Proteomes" id="UP001159363"/>
    </source>
</evidence>
<dbReference type="EMBL" id="JARBHB010000009">
    <property type="protein sequence ID" value="KAJ8875280.1"/>
    <property type="molecule type" value="Genomic_DNA"/>
</dbReference>
<evidence type="ECO:0000313" key="1">
    <source>
        <dbReference type="EMBL" id="KAJ8875280.1"/>
    </source>
</evidence>
<protein>
    <submittedName>
        <fullName evidence="1">Uncharacterized protein</fullName>
    </submittedName>
</protein>
<name>A0ABQ9GTE4_9NEOP</name>
<accession>A0ABQ9GTE4</accession>
<reference evidence="1 2" key="1">
    <citation type="submission" date="2023-02" db="EMBL/GenBank/DDBJ databases">
        <title>LHISI_Scaffold_Assembly.</title>
        <authorList>
            <person name="Stuart O.P."/>
            <person name="Cleave R."/>
            <person name="Magrath M.J.L."/>
            <person name="Mikheyev A.S."/>
        </authorList>
    </citation>
    <scope>NUCLEOTIDE SEQUENCE [LARGE SCALE GENOMIC DNA]</scope>
    <source>
        <strain evidence="1">Daus_M_001</strain>
        <tissue evidence="1">Leg muscle</tissue>
    </source>
</reference>
<organism evidence="1 2">
    <name type="scientific">Dryococelus australis</name>
    <dbReference type="NCBI Taxonomy" id="614101"/>
    <lineage>
        <taxon>Eukaryota</taxon>
        <taxon>Metazoa</taxon>
        <taxon>Ecdysozoa</taxon>
        <taxon>Arthropoda</taxon>
        <taxon>Hexapoda</taxon>
        <taxon>Insecta</taxon>
        <taxon>Pterygota</taxon>
        <taxon>Neoptera</taxon>
        <taxon>Polyneoptera</taxon>
        <taxon>Phasmatodea</taxon>
        <taxon>Verophasmatodea</taxon>
        <taxon>Anareolatae</taxon>
        <taxon>Phasmatidae</taxon>
        <taxon>Eurycanthinae</taxon>
        <taxon>Dryococelus</taxon>
    </lineage>
</organism>
<comment type="caution">
    <text evidence="1">The sequence shown here is derived from an EMBL/GenBank/DDBJ whole genome shotgun (WGS) entry which is preliminary data.</text>
</comment>
<proteinExistence type="predicted"/>
<dbReference type="Proteomes" id="UP001159363">
    <property type="component" value="Chromosome 8"/>
</dbReference>